<protein>
    <submittedName>
        <fullName evidence="1">Uncharacterized protein</fullName>
    </submittedName>
</protein>
<sequence length="82" mass="9142">MAISNQTFSAGVDVQLVLGRLPSLMLVPSAPWDDLGATFAIHTIYFEVVWDESIDRGFKRMYFGMAALFYSISCAHFTSEIS</sequence>
<proteinExistence type="predicted"/>
<dbReference type="AlphaFoldDB" id="A0A0P1AWS4"/>
<organism evidence="1 2">
    <name type="scientific">Plasmopara halstedii</name>
    <name type="common">Downy mildew of sunflower</name>
    <dbReference type="NCBI Taxonomy" id="4781"/>
    <lineage>
        <taxon>Eukaryota</taxon>
        <taxon>Sar</taxon>
        <taxon>Stramenopiles</taxon>
        <taxon>Oomycota</taxon>
        <taxon>Peronosporomycetes</taxon>
        <taxon>Peronosporales</taxon>
        <taxon>Peronosporaceae</taxon>
        <taxon>Plasmopara</taxon>
    </lineage>
</organism>
<reference evidence="2" key="1">
    <citation type="submission" date="2014-09" db="EMBL/GenBank/DDBJ databases">
        <authorList>
            <person name="Sharma Rahul"/>
            <person name="Thines Marco"/>
        </authorList>
    </citation>
    <scope>NUCLEOTIDE SEQUENCE [LARGE SCALE GENOMIC DNA]</scope>
</reference>
<accession>A0A0P1AWS4</accession>
<evidence type="ECO:0000313" key="2">
    <source>
        <dbReference type="Proteomes" id="UP000054928"/>
    </source>
</evidence>
<dbReference type="EMBL" id="CCYD01001864">
    <property type="protein sequence ID" value="CEG45941.1"/>
    <property type="molecule type" value="Genomic_DNA"/>
</dbReference>
<dbReference type="GeneID" id="59052753"/>
<dbReference type="RefSeq" id="XP_036263357.1">
    <property type="nucleotide sequence ID" value="XM_036407098.1"/>
</dbReference>
<evidence type="ECO:0000313" key="1">
    <source>
        <dbReference type="EMBL" id="CEG45941.1"/>
    </source>
</evidence>
<keyword evidence="2" id="KW-1185">Reference proteome</keyword>
<dbReference type="Proteomes" id="UP000054928">
    <property type="component" value="Unassembled WGS sequence"/>
</dbReference>
<name>A0A0P1AWS4_PLAHL</name>